<name>A0A916QU37_9RHOB</name>
<evidence type="ECO:0000259" key="1">
    <source>
        <dbReference type="Pfam" id="PF01323"/>
    </source>
</evidence>
<dbReference type="CDD" id="cd03024">
    <property type="entry name" value="DsbA_FrnE"/>
    <property type="match status" value="1"/>
</dbReference>
<comment type="caution">
    <text evidence="2">The sequence shown here is derived from an EMBL/GenBank/DDBJ whole genome shotgun (WGS) entry which is preliminary data.</text>
</comment>
<dbReference type="GO" id="GO:0016491">
    <property type="term" value="F:oxidoreductase activity"/>
    <property type="evidence" value="ECO:0007669"/>
    <property type="project" value="InterPro"/>
</dbReference>
<reference evidence="2" key="2">
    <citation type="submission" date="2020-09" db="EMBL/GenBank/DDBJ databases">
        <authorList>
            <person name="Sun Q."/>
            <person name="Zhou Y."/>
        </authorList>
    </citation>
    <scope>NUCLEOTIDE SEQUENCE</scope>
    <source>
        <strain evidence="2">CGMCC 1.15880</strain>
    </source>
</reference>
<dbReference type="InterPro" id="IPR036249">
    <property type="entry name" value="Thioredoxin-like_sf"/>
</dbReference>
<dbReference type="Gene3D" id="3.40.30.10">
    <property type="entry name" value="Glutaredoxin"/>
    <property type="match status" value="1"/>
</dbReference>
<evidence type="ECO:0000313" key="3">
    <source>
        <dbReference type="Proteomes" id="UP000628017"/>
    </source>
</evidence>
<protein>
    <submittedName>
        <fullName evidence="2">Polyketide biosynthesis protein</fullName>
    </submittedName>
</protein>
<reference evidence="2" key="1">
    <citation type="journal article" date="2014" name="Int. J. Syst. Evol. Microbiol.">
        <title>Complete genome sequence of Corynebacterium casei LMG S-19264T (=DSM 44701T), isolated from a smear-ripened cheese.</title>
        <authorList>
            <consortium name="US DOE Joint Genome Institute (JGI-PGF)"/>
            <person name="Walter F."/>
            <person name="Albersmeier A."/>
            <person name="Kalinowski J."/>
            <person name="Ruckert C."/>
        </authorList>
    </citation>
    <scope>NUCLEOTIDE SEQUENCE</scope>
    <source>
        <strain evidence="2">CGMCC 1.15880</strain>
    </source>
</reference>
<dbReference type="RefSeq" id="WP_188671380.1">
    <property type="nucleotide sequence ID" value="NZ_BMKA01000001.1"/>
</dbReference>
<gene>
    <name evidence="2" type="ORF">GCM10011498_09440</name>
</gene>
<dbReference type="PANTHER" id="PTHR13887">
    <property type="entry name" value="GLUTATHIONE S-TRANSFERASE KAPPA"/>
    <property type="match status" value="1"/>
</dbReference>
<dbReference type="Proteomes" id="UP000628017">
    <property type="component" value="Unassembled WGS sequence"/>
</dbReference>
<dbReference type="Pfam" id="PF01323">
    <property type="entry name" value="DSBA"/>
    <property type="match status" value="1"/>
</dbReference>
<dbReference type="EMBL" id="BMKA01000001">
    <property type="protein sequence ID" value="GGA11362.1"/>
    <property type="molecule type" value="Genomic_DNA"/>
</dbReference>
<proteinExistence type="predicted"/>
<organism evidence="2 3">
    <name type="scientific">Neptunicoccus cionae</name>
    <dbReference type="NCBI Taxonomy" id="2035344"/>
    <lineage>
        <taxon>Bacteria</taxon>
        <taxon>Pseudomonadati</taxon>
        <taxon>Pseudomonadota</taxon>
        <taxon>Alphaproteobacteria</taxon>
        <taxon>Rhodobacterales</taxon>
        <taxon>Paracoccaceae</taxon>
        <taxon>Neptunicoccus</taxon>
    </lineage>
</organism>
<feature type="domain" description="DSBA-like thioredoxin" evidence="1">
    <location>
        <begin position="4"/>
        <end position="202"/>
    </location>
</feature>
<dbReference type="InterPro" id="IPR001853">
    <property type="entry name" value="DSBA-like_thioredoxin_dom"/>
</dbReference>
<evidence type="ECO:0000313" key="2">
    <source>
        <dbReference type="EMBL" id="GGA11362.1"/>
    </source>
</evidence>
<sequence length="215" mass="23884">MTKLDIISDPICPWCYIGKTKLDRALEKHPDHDLVIEWHPFQLNPTMPAEGMDRREYLEAKFGGKEGAIKTYGAIAQAAEDAGIDIDFEGIKRTPSTLNAHRLLHWAAVEGHQNAVVDRLFTAYFKEGQDISDVDLLVSIASDAGMDGEMVRRLLNGDQDAKEIQERDASARERGISGVPCFIIGKHYVVQGAQPTELWEKVISEISEAHEKAGS</sequence>
<accession>A0A916QU37</accession>
<keyword evidence="3" id="KW-1185">Reference proteome</keyword>
<dbReference type="PANTHER" id="PTHR13887:SF41">
    <property type="entry name" value="THIOREDOXIN SUPERFAMILY PROTEIN"/>
    <property type="match status" value="1"/>
</dbReference>
<dbReference type="AlphaFoldDB" id="A0A916QU37"/>
<dbReference type="SUPFAM" id="SSF52833">
    <property type="entry name" value="Thioredoxin-like"/>
    <property type="match status" value="1"/>
</dbReference>